<keyword evidence="4" id="KW-1185">Reference proteome</keyword>
<gene>
    <name evidence="3" type="ORF">KC01_LOCUS21060</name>
</gene>
<keyword evidence="2" id="KW-0812">Transmembrane</keyword>
<evidence type="ECO:0000256" key="2">
    <source>
        <dbReference type="SAM" id="Phobius"/>
    </source>
</evidence>
<feature type="compositionally biased region" description="Basic and acidic residues" evidence="1">
    <location>
        <begin position="126"/>
        <end position="158"/>
    </location>
</feature>
<feature type="transmembrane region" description="Helical" evidence="2">
    <location>
        <begin position="267"/>
        <end position="289"/>
    </location>
</feature>
<dbReference type="Proteomes" id="UP001497482">
    <property type="component" value="Chromosome 2"/>
</dbReference>
<proteinExistence type="predicted"/>
<dbReference type="AlphaFoldDB" id="A0AAV2KP40"/>
<evidence type="ECO:0000256" key="1">
    <source>
        <dbReference type="SAM" id="MobiDB-lite"/>
    </source>
</evidence>
<keyword evidence="2" id="KW-0472">Membrane</keyword>
<evidence type="ECO:0000313" key="3">
    <source>
        <dbReference type="EMBL" id="CAL1591707.1"/>
    </source>
</evidence>
<accession>A0AAV2KP40</accession>
<evidence type="ECO:0000313" key="4">
    <source>
        <dbReference type="Proteomes" id="UP001497482"/>
    </source>
</evidence>
<organism evidence="3 4">
    <name type="scientific">Knipowitschia caucasica</name>
    <name type="common">Caucasian dwarf goby</name>
    <name type="synonym">Pomatoschistus caucasicus</name>
    <dbReference type="NCBI Taxonomy" id="637954"/>
    <lineage>
        <taxon>Eukaryota</taxon>
        <taxon>Metazoa</taxon>
        <taxon>Chordata</taxon>
        <taxon>Craniata</taxon>
        <taxon>Vertebrata</taxon>
        <taxon>Euteleostomi</taxon>
        <taxon>Actinopterygii</taxon>
        <taxon>Neopterygii</taxon>
        <taxon>Teleostei</taxon>
        <taxon>Neoteleostei</taxon>
        <taxon>Acanthomorphata</taxon>
        <taxon>Gobiaria</taxon>
        <taxon>Gobiiformes</taxon>
        <taxon>Gobioidei</taxon>
        <taxon>Gobiidae</taxon>
        <taxon>Gobiinae</taxon>
        <taxon>Knipowitschia</taxon>
    </lineage>
</organism>
<feature type="compositionally biased region" description="Basic residues" evidence="1">
    <location>
        <begin position="159"/>
        <end position="168"/>
    </location>
</feature>
<feature type="transmembrane region" description="Helical" evidence="2">
    <location>
        <begin position="296"/>
        <end position="314"/>
    </location>
</feature>
<reference evidence="3 4" key="1">
    <citation type="submission" date="2024-04" db="EMBL/GenBank/DDBJ databases">
        <authorList>
            <person name="Waldvogel A.-M."/>
            <person name="Schoenle A."/>
        </authorList>
    </citation>
    <scope>NUCLEOTIDE SEQUENCE [LARGE SCALE GENOMIC DNA]</scope>
</reference>
<name>A0AAV2KP40_KNICA</name>
<feature type="compositionally biased region" description="Basic and acidic residues" evidence="1">
    <location>
        <begin position="169"/>
        <end position="180"/>
    </location>
</feature>
<feature type="compositionally biased region" description="Polar residues" evidence="1">
    <location>
        <begin position="195"/>
        <end position="207"/>
    </location>
</feature>
<keyword evidence="2" id="KW-1133">Transmembrane helix</keyword>
<feature type="compositionally biased region" description="Basic residues" evidence="1">
    <location>
        <begin position="181"/>
        <end position="194"/>
    </location>
</feature>
<dbReference type="EMBL" id="OZ035824">
    <property type="protein sequence ID" value="CAL1591707.1"/>
    <property type="molecule type" value="Genomic_DNA"/>
</dbReference>
<feature type="region of interest" description="Disordered" evidence="1">
    <location>
        <begin position="115"/>
        <end position="207"/>
    </location>
</feature>
<sequence length="325" mass="35804">MRGGEGYECTSKEQQGGAALDLLVGGGEKDEFTIRIGKDYAKTDQNTKSNHYTHGTKTQLALPATKVHAHKLTNTRNPQSPRHDLQATQNLLDCGSLTHGTEDTGEYTQHTSTHDLEATDCTAQHSLEDNERRTQSEPMRRQRETTHKDDNMDTSEKKTTRRRTKKLRKTEGKKKCDGRYRTNKGHRSTARRTLGRTQSGHNNQTTLSDSAKGLAVKCAKGEHADTLTTLSCGYEKNHTRLSLDAGGRRTGGGGNRRDALKHKTGGGGGWVMVWFNFGCVIGWGVVLCGVGRERGYRGWGVCVGGLMLGGWMIWKVGGFWGGEVE</sequence>
<protein>
    <submittedName>
        <fullName evidence="3">Uncharacterized protein</fullName>
    </submittedName>
</protein>